<dbReference type="Proteomes" id="UP001319060">
    <property type="component" value="Unassembled WGS sequence"/>
</dbReference>
<name>A0ABS2ZI56_9BACL</name>
<sequence length="85" mass="10107">MYEYWIYNSGVSEFVFQIDIYKKNSASQNLFWYFQGKNIFVIQSNVPFGDGHLLLDDFLVTLSKYYEVHDKGIIKSHWHASSFIQ</sequence>
<dbReference type="EMBL" id="JAFHKS010000044">
    <property type="protein sequence ID" value="MBN3547635.1"/>
    <property type="molecule type" value="Genomic_DNA"/>
</dbReference>
<proteinExistence type="predicted"/>
<comment type="caution">
    <text evidence="1">The sequence shown here is derived from an EMBL/GenBank/DDBJ whole genome shotgun (WGS) entry which is preliminary data.</text>
</comment>
<protein>
    <submittedName>
        <fullName evidence="1">Uncharacterized protein</fullName>
    </submittedName>
</protein>
<dbReference type="RefSeq" id="WP_188401855.1">
    <property type="nucleotide sequence ID" value="NZ_BMCE01000001.1"/>
</dbReference>
<reference evidence="1 2" key="1">
    <citation type="submission" date="2021-01" db="EMBL/GenBank/DDBJ databases">
        <title>Genome Sequencing of Type Strains.</title>
        <authorList>
            <person name="Lemaire J.F."/>
            <person name="Inderbitzin P."/>
            <person name="Collins S.B."/>
            <person name="Wespe N."/>
            <person name="Knight-Connoni V."/>
        </authorList>
    </citation>
    <scope>NUCLEOTIDE SEQUENCE [LARGE SCALE GENOMIC DNA]</scope>
    <source>
        <strain evidence="1 2">DSM 14730</strain>
    </source>
</reference>
<keyword evidence="2" id="KW-1185">Reference proteome</keyword>
<evidence type="ECO:0000313" key="2">
    <source>
        <dbReference type="Proteomes" id="UP001319060"/>
    </source>
</evidence>
<gene>
    <name evidence="1" type="ORF">JYA64_20205</name>
</gene>
<organism evidence="1 2">
    <name type="scientific">Fictibacillus barbaricus</name>
    <dbReference type="NCBI Taxonomy" id="182136"/>
    <lineage>
        <taxon>Bacteria</taxon>
        <taxon>Bacillati</taxon>
        <taxon>Bacillota</taxon>
        <taxon>Bacilli</taxon>
        <taxon>Bacillales</taxon>
        <taxon>Fictibacillaceae</taxon>
        <taxon>Fictibacillus</taxon>
    </lineage>
</organism>
<accession>A0ABS2ZI56</accession>
<evidence type="ECO:0000313" key="1">
    <source>
        <dbReference type="EMBL" id="MBN3547635.1"/>
    </source>
</evidence>